<dbReference type="PANTHER" id="PTHR23292">
    <property type="entry name" value="LIPOPOLYSACCHARIDE-INDUCED TUMOR NECROSIS FACTOR-ALPHA FACTOR"/>
    <property type="match status" value="1"/>
</dbReference>
<dbReference type="Proteomes" id="UP000183832">
    <property type="component" value="Unassembled WGS sequence"/>
</dbReference>
<keyword evidence="8" id="KW-1133">Transmembrane helix</keyword>
<keyword evidence="7 8" id="KW-0472">Membrane</keyword>
<feature type="domain" description="LITAF" evidence="9">
    <location>
        <begin position="62"/>
        <end position="147"/>
    </location>
</feature>
<dbReference type="InterPro" id="IPR006629">
    <property type="entry name" value="LITAF"/>
</dbReference>
<dbReference type="OrthoDB" id="5599753at2759"/>
<dbReference type="SMART" id="SM00714">
    <property type="entry name" value="LITAF"/>
    <property type="match status" value="1"/>
</dbReference>
<evidence type="ECO:0000259" key="9">
    <source>
        <dbReference type="PROSITE" id="PS51837"/>
    </source>
</evidence>
<organism evidence="10 11">
    <name type="scientific">Clunio marinus</name>
    <dbReference type="NCBI Taxonomy" id="568069"/>
    <lineage>
        <taxon>Eukaryota</taxon>
        <taxon>Metazoa</taxon>
        <taxon>Ecdysozoa</taxon>
        <taxon>Arthropoda</taxon>
        <taxon>Hexapoda</taxon>
        <taxon>Insecta</taxon>
        <taxon>Pterygota</taxon>
        <taxon>Neoptera</taxon>
        <taxon>Endopterygota</taxon>
        <taxon>Diptera</taxon>
        <taxon>Nematocera</taxon>
        <taxon>Chironomoidea</taxon>
        <taxon>Chironomidae</taxon>
        <taxon>Clunio</taxon>
    </lineage>
</organism>
<dbReference type="InterPro" id="IPR037519">
    <property type="entry name" value="LITAF_fam"/>
</dbReference>
<evidence type="ECO:0000313" key="11">
    <source>
        <dbReference type="Proteomes" id="UP000183832"/>
    </source>
</evidence>
<dbReference type="GO" id="GO:0005765">
    <property type="term" value="C:lysosomal membrane"/>
    <property type="evidence" value="ECO:0007669"/>
    <property type="project" value="UniProtKB-SubCell"/>
</dbReference>
<accession>A0A1J1HRR7</accession>
<dbReference type="EMBL" id="CVRI01000020">
    <property type="protein sequence ID" value="CRK90675.1"/>
    <property type="molecule type" value="Genomic_DNA"/>
</dbReference>
<keyword evidence="5" id="KW-0479">Metal-binding</keyword>
<evidence type="ECO:0000313" key="10">
    <source>
        <dbReference type="EMBL" id="CRK90675.1"/>
    </source>
</evidence>
<evidence type="ECO:0000256" key="6">
    <source>
        <dbReference type="ARBA" id="ARBA00022833"/>
    </source>
</evidence>
<dbReference type="PROSITE" id="PS51837">
    <property type="entry name" value="LITAF"/>
    <property type="match status" value="1"/>
</dbReference>
<evidence type="ECO:0000256" key="5">
    <source>
        <dbReference type="ARBA" id="ARBA00022723"/>
    </source>
</evidence>
<keyword evidence="11" id="KW-1185">Reference proteome</keyword>
<evidence type="ECO:0000256" key="4">
    <source>
        <dbReference type="ARBA" id="ARBA00005975"/>
    </source>
</evidence>
<sequence length="153" mass="16938">MFVDSGHEKVPYPPAYNDIYPAVSPPESSGKAMGWQPARAGNAIVQQPTSDVTPRPTPNVAVTVPKMLHRSNIGLYPVKLQPCPHCQKECKTTTKTEATMRTHLFAFILCVSCCCFCVPLPYLTNNATKITNHFCENCKSYIGTYSRRFCCCG</sequence>
<dbReference type="GO" id="GO:0031902">
    <property type="term" value="C:late endosome membrane"/>
    <property type="evidence" value="ECO:0007669"/>
    <property type="project" value="UniProtKB-SubCell"/>
</dbReference>
<gene>
    <name evidence="10" type="ORF">CLUMA_CG004376</name>
</gene>
<evidence type="ECO:0000256" key="8">
    <source>
        <dbReference type="SAM" id="Phobius"/>
    </source>
</evidence>
<feature type="transmembrane region" description="Helical" evidence="8">
    <location>
        <begin position="104"/>
        <end position="123"/>
    </location>
</feature>
<dbReference type="Pfam" id="PF10601">
    <property type="entry name" value="zf-LITAF-like"/>
    <property type="match status" value="1"/>
</dbReference>
<evidence type="ECO:0000256" key="7">
    <source>
        <dbReference type="ARBA" id="ARBA00023136"/>
    </source>
</evidence>
<evidence type="ECO:0000256" key="1">
    <source>
        <dbReference type="ARBA" id="ARBA00004414"/>
    </source>
</evidence>
<comment type="subcellular location">
    <subcellularLocation>
        <location evidence="2">Endosome membrane</location>
        <topology evidence="2">Peripheral membrane protein</topology>
    </subcellularLocation>
    <subcellularLocation>
        <location evidence="1">Late endosome membrane</location>
    </subcellularLocation>
    <subcellularLocation>
        <location evidence="3">Lysosome membrane</location>
        <topology evidence="3">Peripheral membrane protein</topology>
        <orientation evidence="3">Cytoplasmic side</orientation>
    </subcellularLocation>
</comment>
<dbReference type="AlphaFoldDB" id="A0A1J1HRR7"/>
<comment type="similarity">
    <text evidence="4">Belongs to the CDIP1/LITAF family.</text>
</comment>
<proteinExistence type="inferred from homology"/>
<protein>
    <submittedName>
        <fullName evidence="10">CLUMA_CG004376, isoform A</fullName>
    </submittedName>
</protein>
<evidence type="ECO:0000256" key="2">
    <source>
        <dbReference type="ARBA" id="ARBA00004481"/>
    </source>
</evidence>
<name>A0A1J1HRR7_9DIPT</name>
<keyword evidence="8" id="KW-0812">Transmembrane</keyword>
<dbReference type="PANTHER" id="PTHR23292:SF14">
    <property type="entry name" value="FI16615P1-RELATED"/>
    <property type="match status" value="1"/>
</dbReference>
<keyword evidence="6" id="KW-0862">Zinc</keyword>
<evidence type="ECO:0000256" key="3">
    <source>
        <dbReference type="ARBA" id="ARBA00004630"/>
    </source>
</evidence>
<reference evidence="10 11" key="1">
    <citation type="submission" date="2015-04" db="EMBL/GenBank/DDBJ databases">
        <authorList>
            <person name="Syromyatnikov M.Y."/>
            <person name="Popov V.N."/>
        </authorList>
    </citation>
    <scope>NUCLEOTIDE SEQUENCE [LARGE SCALE GENOMIC DNA]</scope>
</reference>
<dbReference type="GO" id="GO:0008270">
    <property type="term" value="F:zinc ion binding"/>
    <property type="evidence" value="ECO:0007669"/>
    <property type="project" value="TreeGrafter"/>
</dbReference>